<comment type="caution">
    <text evidence="2">The sequence shown here is derived from an EMBL/GenBank/DDBJ whole genome shotgun (WGS) entry which is preliminary data.</text>
</comment>
<organism evidence="2 3">
    <name type="scientific">Blattamonas nauphoetae</name>
    <dbReference type="NCBI Taxonomy" id="2049346"/>
    <lineage>
        <taxon>Eukaryota</taxon>
        <taxon>Metamonada</taxon>
        <taxon>Preaxostyla</taxon>
        <taxon>Oxymonadida</taxon>
        <taxon>Blattamonas</taxon>
    </lineage>
</organism>
<proteinExistence type="predicted"/>
<evidence type="ECO:0000313" key="3">
    <source>
        <dbReference type="Proteomes" id="UP001281761"/>
    </source>
</evidence>
<feature type="compositionally biased region" description="Basic and acidic residues" evidence="1">
    <location>
        <begin position="181"/>
        <end position="192"/>
    </location>
</feature>
<feature type="region of interest" description="Disordered" evidence="1">
    <location>
        <begin position="870"/>
        <end position="901"/>
    </location>
</feature>
<evidence type="ECO:0000256" key="1">
    <source>
        <dbReference type="SAM" id="MobiDB-lite"/>
    </source>
</evidence>
<reference evidence="2 3" key="1">
    <citation type="journal article" date="2022" name="bioRxiv">
        <title>Genomics of Preaxostyla Flagellates Illuminates Evolutionary Transitions and the Path Towards Mitochondrial Loss.</title>
        <authorList>
            <person name="Novak L.V.F."/>
            <person name="Treitli S.C."/>
            <person name="Pyrih J."/>
            <person name="Halakuc P."/>
            <person name="Pipaliya S.V."/>
            <person name="Vacek V."/>
            <person name="Brzon O."/>
            <person name="Soukal P."/>
            <person name="Eme L."/>
            <person name="Dacks J.B."/>
            <person name="Karnkowska A."/>
            <person name="Elias M."/>
            <person name="Hampl V."/>
        </authorList>
    </citation>
    <scope>NUCLEOTIDE SEQUENCE [LARGE SCALE GENOMIC DNA]</scope>
    <source>
        <strain evidence="2">NAU3</strain>
        <tissue evidence="2">Gut</tissue>
    </source>
</reference>
<feature type="compositionally biased region" description="Polar residues" evidence="1">
    <location>
        <begin position="735"/>
        <end position="744"/>
    </location>
</feature>
<protein>
    <submittedName>
        <fullName evidence="2">Uncharacterized protein</fullName>
    </submittedName>
</protein>
<feature type="region of interest" description="Disordered" evidence="1">
    <location>
        <begin position="735"/>
        <end position="756"/>
    </location>
</feature>
<feature type="compositionally biased region" description="Polar residues" evidence="1">
    <location>
        <begin position="221"/>
        <end position="237"/>
    </location>
</feature>
<gene>
    <name evidence="2" type="ORF">BLNAU_23302</name>
</gene>
<sequence>MDGVEGTILNPHLHRQERHPDSIVDVFPNSQVMTLKRLPQHKWESSFDEGPELQLGRVLSHHRGISRPSIPSSSAATDIQSTSACFEDVQADVPSQEFPMTIRSLMHSQQEQAEDTRLPPLYSDDVMTYPLHSHVKALENRNKHEHPPDKVNDVQNPLVDSGRVVNEHSTVRLQAKRYAKQKPDSLSNREENQPFDEEYATSRANQLTERDFSGSFALPPTYTNQKQSETTHQSEPISHQRYPQEDIHHFTQPSFYKPQSSTSLLSSHVLQLPSSCPQRTHFEVANTREEGSDGEKAGERAEKVAADFQSLVDYYDDLDIINQLWKSSDILSNKMMFTGRQNLAFFEQEKTVLVHDLHSTLSISSYTLASLSPTAHSSLFAVTSIGNVAFTTTIINDLTSTTTLFSITKSTGTVTFSSSPFTDCGSTSSSLIDATLTESVSKTATTAAGQLSITVTVNSDATCRTITLSVDSAFTETSETLTLTKMDSWPCQAARSPLSSRLVRSSRRVQLQMEELSRSVTGGQLSITSTIISDSSATANGAALFLDPSGLTASYLTSLLPRTSMCVDDLAFSKLIVVLPSTLSSASVGSLISPTASLTIFPSSENARSPRDPPHMTAEGSRFHVHPNSHLQYLNTQRITHVVICGTGTTFLASPAKHVSRVCSFLDKALDGDGVILLVSGACDGSDVAEPADSDEGIVRIVHSAQHVVQPGSATGSVCAECAYCSESEVPLLTGATSEPTSGTEPAGSILQSGDARRHRMPLNACRTYTPLGLDVPQINVQNVPAQLLGHATILELMEARNRNCQLFGQSNKTPSDGKDRPGTTPERHARPPTLSQVSSAASLDSLASSSRVDSPTPALPAALLAHTAHPSVGSGQQHRPLSPLVAHTHKPPFASEGPRELERATESCSCDDAPVLAREWDALAATLEASPKVGLAPHNPSHTLPLFPITRKCAFCECEEDNTDNIRREGEGCGCEAEAPFLIVSPIGLGGSAVVVRSLSFARHHLAVLFCAESRSASQNMFTEEQIVVPDRVVPVCTDLSTSSH</sequence>
<feature type="region of interest" description="Disordered" evidence="1">
    <location>
        <begin position="807"/>
        <end position="858"/>
    </location>
</feature>
<dbReference type="Proteomes" id="UP001281761">
    <property type="component" value="Unassembled WGS sequence"/>
</dbReference>
<feature type="region of interest" description="Disordered" evidence="1">
    <location>
        <begin position="176"/>
        <end position="200"/>
    </location>
</feature>
<keyword evidence="3" id="KW-1185">Reference proteome</keyword>
<feature type="compositionally biased region" description="Low complexity" evidence="1">
    <location>
        <begin position="835"/>
        <end position="858"/>
    </location>
</feature>
<name>A0ABQ9WQM6_9EUKA</name>
<dbReference type="EMBL" id="JARBJD010000466">
    <property type="protein sequence ID" value="KAK2941779.1"/>
    <property type="molecule type" value="Genomic_DNA"/>
</dbReference>
<evidence type="ECO:0000313" key="2">
    <source>
        <dbReference type="EMBL" id="KAK2941779.1"/>
    </source>
</evidence>
<accession>A0ABQ9WQM6</accession>
<feature type="compositionally biased region" description="Basic and acidic residues" evidence="1">
    <location>
        <begin position="816"/>
        <end position="830"/>
    </location>
</feature>
<feature type="region of interest" description="Disordered" evidence="1">
    <location>
        <begin position="213"/>
        <end position="237"/>
    </location>
</feature>